<keyword evidence="1" id="KW-0812">Transmembrane</keyword>
<dbReference type="Proteomes" id="UP000316270">
    <property type="component" value="Chromosome 2"/>
</dbReference>
<dbReference type="EMBL" id="CP042186">
    <property type="protein sequence ID" value="QDS68698.1"/>
    <property type="molecule type" value="Genomic_DNA"/>
</dbReference>
<evidence type="ECO:0000313" key="2">
    <source>
        <dbReference type="EMBL" id="QDS68698.1"/>
    </source>
</evidence>
<name>A0A517KZ92_9PEZI</name>
<protein>
    <submittedName>
        <fullName evidence="2">Uncharacterized protein</fullName>
    </submittedName>
</protein>
<reference evidence="2 3" key="1">
    <citation type="submission" date="2019-07" db="EMBL/GenBank/DDBJ databases">
        <title>Finished genome of Venturia effusa.</title>
        <authorList>
            <person name="Young C.A."/>
            <person name="Cox M.P."/>
            <person name="Ganley A.R.D."/>
            <person name="David W.J."/>
        </authorList>
    </citation>
    <scope>NUCLEOTIDE SEQUENCE [LARGE SCALE GENOMIC DNA]</scope>
    <source>
        <strain evidence="3">albino</strain>
    </source>
</reference>
<feature type="transmembrane region" description="Helical" evidence="1">
    <location>
        <begin position="56"/>
        <end position="75"/>
    </location>
</feature>
<keyword evidence="1" id="KW-1133">Transmembrane helix</keyword>
<evidence type="ECO:0000313" key="3">
    <source>
        <dbReference type="Proteomes" id="UP000316270"/>
    </source>
</evidence>
<keyword evidence="3" id="KW-1185">Reference proteome</keyword>
<proteinExistence type="predicted"/>
<accession>A0A517KZ92</accession>
<feature type="transmembrane region" description="Helical" evidence="1">
    <location>
        <begin position="115"/>
        <end position="133"/>
    </location>
</feature>
<dbReference type="AlphaFoldDB" id="A0A517KZ92"/>
<keyword evidence="1" id="KW-0472">Membrane</keyword>
<organism evidence="2 3">
    <name type="scientific">Venturia effusa</name>
    <dbReference type="NCBI Taxonomy" id="50376"/>
    <lineage>
        <taxon>Eukaryota</taxon>
        <taxon>Fungi</taxon>
        <taxon>Dikarya</taxon>
        <taxon>Ascomycota</taxon>
        <taxon>Pezizomycotina</taxon>
        <taxon>Dothideomycetes</taxon>
        <taxon>Pleosporomycetidae</taxon>
        <taxon>Venturiales</taxon>
        <taxon>Venturiaceae</taxon>
        <taxon>Venturia</taxon>
    </lineage>
</organism>
<evidence type="ECO:0000256" key="1">
    <source>
        <dbReference type="SAM" id="Phobius"/>
    </source>
</evidence>
<sequence length="148" mass="16213">MVFLESIQNLLGFSAQQSAESNESGPRLQGSETTVQMAQPIEAMLAKEAAKMKRPLILGATAIGIVWTGIAICYGMEKYFYHKRTQQHENFLLEAAVTSAFYSYALAWSQTGPTLSSALLAVPPGVTFGIWTISKKIQVQNRRNAAQV</sequence>
<gene>
    <name evidence="2" type="ORF">FKW77_002869</name>
</gene>